<protein>
    <submittedName>
        <fullName evidence="2">Uncharacterized protein</fullName>
    </submittedName>
</protein>
<sequence>MLRHHNLKRRISVKNSNNTKVFRKRNRISYVGLLVLPLVILCYWEISKFHHYFGYAVTRTTALAPLQNPFVINDIITADSSTSINRASPASTSTGLNIRTENKDSTYPVTKYFAATDSASDKATSEQPELRKMRKKFVAIHIGPIKTATTTIQMDSSQNKNFTRALANDGVLYIGKFSKRESRFEKGMECSRGVITGGEVPENHSTGTISISGLTFKQKQDVIKKECWGSHQELIQRSLIFSSEFYSVAKYDFVGDLFPLYQQVFIDYLGYDEIIIIGAYRRYGEWLSSAYKQRAKQTCLHQAKRSCLNVWEYMNKFIESSQYGTSFCYNLDRSLLPFIRDEQKFAKTVTATAASIETSSATNTTFQDVNHKGSKIKFDILNYFQLPREKHYNSITTELYCKSLGTGRTENACRYSRDERSNEEINTIKNKGSNDIVKYHDIVVEAKNRGWIKKPTYFTDEGVEETTHNRRIKEVVTLEEYHTKELGLAGATNLPLLCPSQSQLQIFLDKSLRFEELIMPSFSLTALGKEEHIRSFWELANKKEFCWLDIERLFQNASSWEDLLHKRLVIDKW</sequence>
<keyword evidence="1" id="KW-0472">Membrane</keyword>
<feature type="transmembrane region" description="Helical" evidence="1">
    <location>
        <begin position="28"/>
        <end position="46"/>
    </location>
</feature>
<name>A0A7S4AXB4_9STRA</name>
<keyword evidence="1" id="KW-1133">Transmembrane helix</keyword>
<accession>A0A7S4AXB4</accession>
<keyword evidence="1" id="KW-0812">Transmembrane</keyword>
<reference evidence="2" key="1">
    <citation type="submission" date="2021-01" db="EMBL/GenBank/DDBJ databases">
        <authorList>
            <person name="Corre E."/>
            <person name="Pelletier E."/>
            <person name="Niang G."/>
            <person name="Scheremetjew M."/>
            <person name="Finn R."/>
            <person name="Kale V."/>
            <person name="Holt S."/>
            <person name="Cochrane G."/>
            <person name="Meng A."/>
            <person name="Brown T."/>
            <person name="Cohen L."/>
        </authorList>
    </citation>
    <scope>NUCLEOTIDE SEQUENCE</scope>
    <source>
        <strain evidence="2">10249 10 AB</strain>
    </source>
</reference>
<gene>
    <name evidence="2" type="ORF">PAUS00366_LOCUS22932</name>
</gene>
<proteinExistence type="predicted"/>
<dbReference type="EMBL" id="HBIX01035063">
    <property type="protein sequence ID" value="CAE0730146.1"/>
    <property type="molecule type" value="Transcribed_RNA"/>
</dbReference>
<evidence type="ECO:0000256" key="1">
    <source>
        <dbReference type="SAM" id="Phobius"/>
    </source>
</evidence>
<dbReference type="AlphaFoldDB" id="A0A7S4AXB4"/>
<organism evidence="2">
    <name type="scientific">Pseudo-nitzschia australis</name>
    <dbReference type="NCBI Taxonomy" id="44445"/>
    <lineage>
        <taxon>Eukaryota</taxon>
        <taxon>Sar</taxon>
        <taxon>Stramenopiles</taxon>
        <taxon>Ochrophyta</taxon>
        <taxon>Bacillariophyta</taxon>
        <taxon>Bacillariophyceae</taxon>
        <taxon>Bacillariophycidae</taxon>
        <taxon>Bacillariales</taxon>
        <taxon>Bacillariaceae</taxon>
        <taxon>Pseudo-nitzschia</taxon>
    </lineage>
</organism>
<evidence type="ECO:0000313" key="2">
    <source>
        <dbReference type="EMBL" id="CAE0730146.1"/>
    </source>
</evidence>